<dbReference type="EMBL" id="JAAZQD010000002">
    <property type="protein sequence ID" value="NKZ38476.1"/>
    <property type="molecule type" value="Genomic_DNA"/>
</dbReference>
<organism evidence="1 2">
    <name type="scientific">Oleiagrimonas citrea</name>
    <dbReference type="NCBI Taxonomy" id="1665687"/>
    <lineage>
        <taxon>Bacteria</taxon>
        <taxon>Pseudomonadati</taxon>
        <taxon>Pseudomonadota</taxon>
        <taxon>Gammaproteobacteria</taxon>
        <taxon>Lysobacterales</taxon>
        <taxon>Rhodanobacteraceae</taxon>
        <taxon>Oleiagrimonas</taxon>
    </lineage>
</organism>
<sequence length="183" mass="20345">MSDTTPTIRFEATLLRPRHAEKGDRWSFLVLPRDASAQLPTRGQAFVKGTLNGATFRATLEPDGQKGHWLKVGAALRKRAQVIPGESVTLAITTDPTPPEPRLPPDVRQALYDAPEAKAAWADITCAGRWDWLHWITAARREETRARRIANACDMLASGKRRVCCFDRSGFYSKEFSAPEAAD</sequence>
<gene>
    <name evidence="1" type="ORF">HF690_05830</name>
</gene>
<dbReference type="RefSeq" id="WP_168608787.1">
    <property type="nucleotide sequence ID" value="NZ_JAAZQD010000002.1"/>
</dbReference>
<dbReference type="InterPro" id="IPR015018">
    <property type="entry name" value="DUF1905"/>
</dbReference>
<evidence type="ECO:0000313" key="1">
    <source>
        <dbReference type="EMBL" id="NKZ38476.1"/>
    </source>
</evidence>
<protein>
    <submittedName>
        <fullName evidence="1">DUF1905 domain-containing protein</fullName>
    </submittedName>
</protein>
<keyword evidence="2" id="KW-1185">Reference proteome</keyword>
<dbReference type="InterPro" id="IPR037079">
    <property type="entry name" value="AF2212/PG0164-like_sf"/>
</dbReference>
<dbReference type="Gene3D" id="2.40.30.100">
    <property type="entry name" value="AF2212/PG0164-like"/>
    <property type="match status" value="1"/>
</dbReference>
<comment type="caution">
    <text evidence="1">The sequence shown here is derived from an EMBL/GenBank/DDBJ whole genome shotgun (WGS) entry which is preliminary data.</text>
</comment>
<dbReference type="SUPFAM" id="SSF141694">
    <property type="entry name" value="AF2212/PG0164-like"/>
    <property type="match status" value="1"/>
</dbReference>
<reference evidence="1 2" key="1">
    <citation type="journal article" date="2017" name="Int. J. Syst. Evol. Microbiol.">
        <title>Oleiagrimonas citrea sp. nov., a marine bacterium isolated from tidal flat sediment and emended description of the genus Oleiagrimonas Fang et al. 2015 and Oleiagrimonas soli.</title>
        <authorList>
            <person name="Yang S.H."/>
            <person name="Seo H.S."/>
            <person name="Seong C.N."/>
            <person name="Kwon K.K."/>
        </authorList>
    </citation>
    <scope>NUCLEOTIDE SEQUENCE [LARGE SCALE GENOMIC DNA]</scope>
    <source>
        <strain evidence="1 2">MEBiC09124</strain>
    </source>
</reference>
<evidence type="ECO:0000313" key="2">
    <source>
        <dbReference type="Proteomes" id="UP000541636"/>
    </source>
</evidence>
<dbReference type="Proteomes" id="UP000541636">
    <property type="component" value="Unassembled WGS sequence"/>
</dbReference>
<proteinExistence type="predicted"/>
<accession>A0A846ZKE6</accession>
<dbReference type="AlphaFoldDB" id="A0A846ZKE6"/>
<dbReference type="Pfam" id="PF08922">
    <property type="entry name" value="DUF1905"/>
    <property type="match status" value="1"/>
</dbReference>
<dbReference type="Pfam" id="PF13376">
    <property type="entry name" value="OmdA"/>
    <property type="match status" value="1"/>
</dbReference>
<name>A0A846ZKE6_9GAMM</name>